<dbReference type="OrthoDB" id="9804023at2"/>
<dbReference type="SUPFAM" id="SSF54001">
    <property type="entry name" value="Cysteine proteinases"/>
    <property type="match status" value="1"/>
</dbReference>
<evidence type="ECO:0000256" key="2">
    <source>
        <dbReference type="SAM" id="Phobius"/>
    </source>
</evidence>
<dbReference type="PANTHER" id="PTHR42736:SF1">
    <property type="entry name" value="PROTEIN-GLUTAMINE GAMMA-GLUTAMYLTRANSFERASE"/>
    <property type="match status" value="1"/>
</dbReference>
<feature type="transmembrane region" description="Helical" evidence="2">
    <location>
        <begin position="622"/>
        <end position="644"/>
    </location>
</feature>
<feature type="compositionally biased region" description="Pro residues" evidence="1">
    <location>
        <begin position="590"/>
        <end position="599"/>
    </location>
</feature>
<keyword evidence="2" id="KW-1133">Transmembrane helix</keyword>
<dbReference type="Pfam" id="PF01841">
    <property type="entry name" value="Transglut_core"/>
    <property type="match status" value="1"/>
</dbReference>
<proteinExistence type="predicted"/>
<dbReference type="InterPro" id="IPR002931">
    <property type="entry name" value="Transglutaminase-like"/>
</dbReference>
<keyword evidence="2" id="KW-0472">Membrane</keyword>
<dbReference type="InterPro" id="IPR038765">
    <property type="entry name" value="Papain-like_cys_pep_sf"/>
</dbReference>
<organism evidence="4 5">
    <name type="scientific">Blastococcus colisei</name>
    <dbReference type="NCBI Taxonomy" id="1564162"/>
    <lineage>
        <taxon>Bacteria</taxon>
        <taxon>Bacillati</taxon>
        <taxon>Actinomycetota</taxon>
        <taxon>Actinomycetes</taxon>
        <taxon>Geodermatophilales</taxon>
        <taxon>Geodermatophilaceae</taxon>
        <taxon>Blastococcus</taxon>
    </lineage>
</organism>
<dbReference type="Pfam" id="PF11992">
    <property type="entry name" value="TgpA_N"/>
    <property type="match status" value="1"/>
</dbReference>
<evidence type="ECO:0000313" key="5">
    <source>
        <dbReference type="Proteomes" id="UP000319865"/>
    </source>
</evidence>
<feature type="transmembrane region" description="Helical" evidence="2">
    <location>
        <begin position="71"/>
        <end position="96"/>
    </location>
</feature>
<comment type="caution">
    <text evidence="4">The sequence shown here is derived from an EMBL/GenBank/DDBJ whole genome shotgun (WGS) entry which is preliminary data.</text>
</comment>
<dbReference type="SMART" id="SM00460">
    <property type="entry name" value="TGc"/>
    <property type="match status" value="1"/>
</dbReference>
<evidence type="ECO:0000256" key="1">
    <source>
        <dbReference type="SAM" id="MobiDB-lite"/>
    </source>
</evidence>
<dbReference type="Proteomes" id="UP000319865">
    <property type="component" value="Unassembled WGS sequence"/>
</dbReference>
<dbReference type="RefSeq" id="WP_142025923.1">
    <property type="nucleotide sequence ID" value="NZ_VFQE01000001.1"/>
</dbReference>
<feature type="compositionally biased region" description="Basic and acidic residues" evidence="1">
    <location>
        <begin position="575"/>
        <end position="585"/>
    </location>
</feature>
<dbReference type="InterPro" id="IPR052901">
    <property type="entry name" value="Bact_TGase-like"/>
</dbReference>
<feature type="domain" description="Transglutaminase-like" evidence="3">
    <location>
        <begin position="490"/>
        <end position="560"/>
    </location>
</feature>
<feature type="transmembrane region" description="Helical" evidence="2">
    <location>
        <begin position="32"/>
        <end position="50"/>
    </location>
</feature>
<dbReference type="Gene3D" id="3.10.620.30">
    <property type="match status" value="1"/>
</dbReference>
<dbReference type="PANTHER" id="PTHR42736">
    <property type="entry name" value="PROTEIN-GLUTAMINE GAMMA-GLUTAMYLTRANSFERASE"/>
    <property type="match status" value="1"/>
</dbReference>
<feature type="region of interest" description="Disordered" evidence="1">
    <location>
        <begin position="572"/>
        <end position="616"/>
    </location>
</feature>
<evidence type="ECO:0000259" key="3">
    <source>
        <dbReference type="SMART" id="SM00460"/>
    </source>
</evidence>
<keyword evidence="5" id="KW-1185">Reference proteome</keyword>
<name>A0A543PH63_9ACTN</name>
<sequence length="790" mass="81760">MTDQDVRPAVAAAVATFLGAAALTPVYTSGAWVGPVLAVVLTVLAGGLLLRTGARALWAGPLRGGAPSARVSALGVALVPVGQLLLVLAVLTALFAPAEAIAGVVPTSASLEQLVAVFADGSAELREQATPALPLTGLLSLTVFFVGLIAVLVDLVTVAGRQATLAGLGLLVLYCVPVATVTGGIGLVALAAPAAGLALLMWSDQRSRLASAGRTSRRSGGTGGRTAVRIGLAALAAGLVLGSLVPTLAEGSLATGFGGGSGGATGTSIDPVATMQGQLTLPEPIDLLRLETTVEDPGYLRAVAIDEYDDESGWTLSNLSGEESIADDDRLAPLPGRQTARPVTATIRVLEHDDRFLPTLFSPQSVRLDDESQGGADGWRFDPATGTVYGREVTSGGLSYTVTASEPRPTAAQLAGAGQLSPDDPVQQLFTALPLLDPRVTDLLAEVTAGASTPYERVRSIQNFLTDRDNGFIYSLSTSPGTTGDDLVDFLRLRRGYCEQYAGAMAVMVRAAGVPARVALGYTPGTEQEDGSRLVTSDDAHAWVEVYFQDLGWVPFDPTPIARDRAVDLPWAPRAGEEDRTDDRAAVPVPTAPSQPLPSAPRDLAEGGAPGAQQGQGAEDALWPLLGAVGLAVLVGGLVASPAATRTLQRRRRIATGTAGALWDELTATALDVGVPTQPTWTPRRTARELGAVLGRTGTPGEGADAVLRLALAEESASYGPAADQRVHPDLADAVQTARRGLLATLPRGARLRARLWPASLVSGAGSRLATAVARRVPRRFLLRRWTRPA</sequence>
<dbReference type="AlphaFoldDB" id="A0A543PH63"/>
<protein>
    <submittedName>
        <fullName evidence="4">Transglutaminase superfamily protein</fullName>
    </submittedName>
</protein>
<feature type="transmembrane region" description="Helical" evidence="2">
    <location>
        <begin position="135"/>
        <end position="156"/>
    </location>
</feature>
<dbReference type="EMBL" id="VFQE01000001">
    <property type="protein sequence ID" value="TQN43426.1"/>
    <property type="molecule type" value="Genomic_DNA"/>
</dbReference>
<dbReference type="InterPro" id="IPR021878">
    <property type="entry name" value="TgpA_N"/>
</dbReference>
<gene>
    <name evidence="4" type="ORF">FHU33_2870</name>
</gene>
<reference evidence="4 5" key="1">
    <citation type="submission" date="2019-06" db="EMBL/GenBank/DDBJ databases">
        <title>Sequencing the genomes of 1000 actinobacteria strains.</title>
        <authorList>
            <person name="Klenk H.-P."/>
        </authorList>
    </citation>
    <scope>NUCLEOTIDE SEQUENCE [LARGE SCALE GENOMIC DNA]</scope>
    <source>
        <strain evidence="4 5">DSM 46837</strain>
    </source>
</reference>
<evidence type="ECO:0000313" key="4">
    <source>
        <dbReference type="EMBL" id="TQN43426.1"/>
    </source>
</evidence>
<accession>A0A543PH63</accession>
<keyword evidence="2" id="KW-0812">Transmembrane</keyword>